<dbReference type="Gene3D" id="2.40.160.60">
    <property type="entry name" value="Outer membrane protein transport protein (OMPP1/FadL/TodX)"/>
    <property type="match status" value="1"/>
</dbReference>
<name>A0A1V8M0W5_9GAMM</name>
<evidence type="ECO:0000256" key="7">
    <source>
        <dbReference type="ARBA" id="ARBA00023237"/>
    </source>
</evidence>
<dbReference type="Pfam" id="PF03349">
    <property type="entry name" value="Toluene_X"/>
    <property type="match status" value="1"/>
</dbReference>
<comment type="subcellular location">
    <subcellularLocation>
        <location evidence="1">Cell outer membrane</location>
        <topology evidence="1">Multi-pass membrane protein</topology>
    </subcellularLocation>
</comment>
<comment type="caution">
    <text evidence="8">The sequence shown here is derived from an EMBL/GenBank/DDBJ whole genome shotgun (WGS) entry which is preliminary data.</text>
</comment>
<keyword evidence="7" id="KW-0998">Cell outer membrane</keyword>
<evidence type="ECO:0000256" key="6">
    <source>
        <dbReference type="ARBA" id="ARBA00023136"/>
    </source>
</evidence>
<evidence type="ECO:0008006" key="10">
    <source>
        <dbReference type="Google" id="ProtNLM"/>
    </source>
</evidence>
<evidence type="ECO:0000313" key="8">
    <source>
        <dbReference type="EMBL" id="OQK15152.1"/>
    </source>
</evidence>
<keyword evidence="4" id="KW-0812">Transmembrane</keyword>
<dbReference type="SUPFAM" id="SSF56935">
    <property type="entry name" value="Porins"/>
    <property type="match status" value="1"/>
</dbReference>
<organism evidence="8 9">
    <name type="scientific">Methyloprofundus sedimenti</name>
    <dbReference type="NCBI Taxonomy" id="1420851"/>
    <lineage>
        <taxon>Bacteria</taxon>
        <taxon>Pseudomonadati</taxon>
        <taxon>Pseudomonadota</taxon>
        <taxon>Gammaproteobacteria</taxon>
        <taxon>Methylococcales</taxon>
        <taxon>Methylococcaceae</taxon>
        <taxon>Methyloprofundus</taxon>
    </lineage>
</organism>
<dbReference type="GO" id="GO:0015483">
    <property type="term" value="F:long-chain fatty acid transporting porin activity"/>
    <property type="evidence" value="ECO:0007669"/>
    <property type="project" value="TreeGrafter"/>
</dbReference>
<evidence type="ECO:0000256" key="3">
    <source>
        <dbReference type="ARBA" id="ARBA00022452"/>
    </source>
</evidence>
<dbReference type="Proteomes" id="UP000191980">
    <property type="component" value="Unassembled WGS sequence"/>
</dbReference>
<reference evidence="8 9" key="1">
    <citation type="submission" date="2015-12" db="EMBL/GenBank/DDBJ databases">
        <authorList>
            <person name="Shamseldin A."/>
            <person name="Moawad H."/>
            <person name="Abd El-Rahim W.M."/>
            <person name="Sadowsky M.J."/>
        </authorList>
    </citation>
    <scope>NUCLEOTIDE SEQUENCE [LARGE SCALE GENOMIC DNA]</scope>
    <source>
        <strain evidence="8 9">WF1</strain>
    </source>
</reference>
<gene>
    <name evidence="8" type="ORF">AU255_18485</name>
</gene>
<dbReference type="PANTHER" id="PTHR35093:SF8">
    <property type="entry name" value="OUTER MEMBRANE PROTEIN NMB0088-RELATED"/>
    <property type="match status" value="1"/>
</dbReference>
<accession>A0A1V8M0W5</accession>
<keyword evidence="5" id="KW-0732">Signal</keyword>
<evidence type="ECO:0000313" key="9">
    <source>
        <dbReference type="Proteomes" id="UP000191980"/>
    </source>
</evidence>
<dbReference type="InterPro" id="IPR005017">
    <property type="entry name" value="OMPP1/FadL/TodX"/>
</dbReference>
<comment type="similarity">
    <text evidence="2">Belongs to the OmpP1/FadL family.</text>
</comment>
<keyword evidence="3" id="KW-1134">Transmembrane beta strand</keyword>
<keyword evidence="6" id="KW-0472">Membrane</keyword>
<evidence type="ECO:0000256" key="1">
    <source>
        <dbReference type="ARBA" id="ARBA00004571"/>
    </source>
</evidence>
<sequence length="439" mass="47773">MDYAMDTICCNKSLNIRPNDKPVFLVGVLIFAVLPQSAHSGGISLYEIGTPDVGLASAGYSARAQDASTLFKNPAGMSRLHGSQIQAGGQFLYGDVEFSPDGNTSPKLGSDGGGNAIGALPGLSLFYVHDFSDKWKFGLGAFSNFGLVEEYNENWVGRYYVQKSALVGVSIMPSVSYKATDWLSIGIGMNAMFGYLKDEVAINNLDPRVGDGQMTLKDNTWGFGANVGILIEPRKGTRFGITYQSQINLDFAATPSYSNLGPGLSKVLANPSSVNLGMNVPQSVMFGFYQQIDDEWAIMGDVGWQDWSQFGKVDIGLQSSDSSTLTANLNYQDTWHGAIGVQYKAFPDWVFTSGFAYDSSAVSNKDRTVVLPMGEAWRFGLGALWQVTQKLDVNASYEFMWNGDMSVTQGADNILRGQVSGSYANAWFSFFALNFTYRL</sequence>
<dbReference type="EMBL" id="LPUF01000005">
    <property type="protein sequence ID" value="OQK15152.1"/>
    <property type="molecule type" value="Genomic_DNA"/>
</dbReference>
<keyword evidence="9" id="KW-1185">Reference proteome</keyword>
<proteinExistence type="inferred from homology"/>
<protein>
    <recommendedName>
        <fullName evidence="10">Aromatic hydrocarbon degradation protein</fullName>
    </recommendedName>
</protein>
<evidence type="ECO:0000256" key="4">
    <source>
        <dbReference type="ARBA" id="ARBA00022692"/>
    </source>
</evidence>
<dbReference type="GO" id="GO:0009279">
    <property type="term" value="C:cell outer membrane"/>
    <property type="evidence" value="ECO:0007669"/>
    <property type="project" value="UniProtKB-SubCell"/>
</dbReference>
<evidence type="ECO:0000256" key="2">
    <source>
        <dbReference type="ARBA" id="ARBA00008163"/>
    </source>
</evidence>
<dbReference type="AlphaFoldDB" id="A0A1V8M0W5"/>
<dbReference type="PANTHER" id="PTHR35093">
    <property type="entry name" value="OUTER MEMBRANE PROTEIN NMB0088-RELATED"/>
    <property type="match status" value="1"/>
</dbReference>
<evidence type="ECO:0000256" key="5">
    <source>
        <dbReference type="ARBA" id="ARBA00022729"/>
    </source>
</evidence>
<dbReference type="STRING" id="1420851.AU255_18485"/>